<accession>A0ABX4IW38</accession>
<protein>
    <submittedName>
        <fullName evidence="1">Capsular biosynthesis protein</fullName>
    </submittedName>
</protein>
<sequence>MFSLNLLNKVIKKSRHLAKKTKLPFFQRVSSRLEEKKKRVIFSAIDALAVKPSRDEPAVAEPTRIVWICWFQGREHAPELVKRCIASVEKHALEAKVVVLTDETIPQYLTLPEHIVQKYQQGRISKAQYSDIVRCSLLYQYGGIWMDATVFLTRPIPESLFAREFSSLRFDLNKEDNALSQGFWTAYLLASHKHNSLVKYVRDVLYAYWLQHDDLIEYFLIDYSFRHALEHYAEFRTLLLEQPVIGNNRFLIRQFMNKKTDDNGWAALRDDAIGIYKLSHKETYQTEDNQQPTLYAQILKGAFSLN</sequence>
<dbReference type="PANTHER" id="PTHR32385">
    <property type="entry name" value="MANNOSYL PHOSPHORYLINOSITOL CERAMIDE SYNTHASE"/>
    <property type="match status" value="1"/>
</dbReference>
<dbReference type="InterPro" id="IPR029044">
    <property type="entry name" value="Nucleotide-diphossugar_trans"/>
</dbReference>
<evidence type="ECO:0000313" key="1">
    <source>
        <dbReference type="EMBL" id="PDO89087.1"/>
    </source>
</evidence>
<organism evidence="1 2">
    <name type="scientific">Kosakonia pseudosacchari</name>
    <dbReference type="NCBI Taxonomy" id="1646340"/>
    <lineage>
        <taxon>Bacteria</taxon>
        <taxon>Pseudomonadati</taxon>
        <taxon>Pseudomonadota</taxon>
        <taxon>Gammaproteobacteria</taxon>
        <taxon>Enterobacterales</taxon>
        <taxon>Enterobacteriaceae</taxon>
        <taxon>Kosakonia</taxon>
    </lineage>
</organism>
<dbReference type="Gene3D" id="3.90.550.20">
    <property type="match status" value="1"/>
</dbReference>
<comment type="caution">
    <text evidence="1">The sequence shown here is derived from an EMBL/GenBank/DDBJ whole genome shotgun (WGS) entry which is preliminary data.</text>
</comment>
<dbReference type="RefSeq" id="WP_097399826.1">
    <property type="nucleotide sequence ID" value="NZ_CP158850.1"/>
</dbReference>
<name>A0ABX4IW38_9ENTR</name>
<proteinExistence type="predicted"/>
<gene>
    <name evidence="1" type="ORF">BK796_03850</name>
</gene>
<dbReference type="InterPro" id="IPR051706">
    <property type="entry name" value="Glycosyltransferase_domain"/>
</dbReference>
<dbReference type="SUPFAM" id="SSF53448">
    <property type="entry name" value="Nucleotide-diphospho-sugar transferases"/>
    <property type="match status" value="1"/>
</dbReference>
<dbReference type="InterPro" id="IPR008441">
    <property type="entry name" value="AfumC-like_glycosyl_Trfase"/>
</dbReference>
<keyword evidence="2" id="KW-1185">Reference proteome</keyword>
<dbReference type="EMBL" id="NITV01000002">
    <property type="protein sequence ID" value="PDO89087.1"/>
    <property type="molecule type" value="Genomic_DNA"/>
</dbReference>
<dbReference type="PANTHER" id="PTHR32385:SF15">
    <property type="entry name" value="INOSITOL PHOSPHOCERAMIDE MANNOSYLTRANSFERASE 1"/>
    <property type="match status" value="1"/>
</dbReference>
<dbReference type="Pfam" id="PF05704">
    <property type="entry name" value="Caps_synth"/>
    <property type="match status" value="1"/>
</dbReference>
<dbReference type="Proteomes" id="UP000219642">
    <property type="component" value="Unassembled WGS sequence"/>
</dbReference>
<evidence type="ECO:0000313" key="2">
    <source>
        <dbReference type="Proteomes" id="UP000219642"/>
    </source>
</evidence>
<reference evidence="1 2" key="1">
    <citation type="submission" date="2017-06" db="EMBL/GenBank/DDBJ databases">
        <title>Draft genome sequence of nitrogen-fixing Kosakonia pseudosacchari strain NN143 isolated from sugarcane roots.</title>
        <authorList>
            <person name="Li Y."/>
            <person name="Li S."/>
            <person name="Lin L."/>
            <person name="Wu X."/>
            <person name="Yang L."/>
            <person name="Li Y."/>
            <person name="An Q."/>
        </authorList>
    </citation>
    <scope>NUCLEOTIDE SEQUENCE [LARGE SCALE GENOMIC DNA]</scope>
    <source>
        <strain evidence="1 2">NN143</strain>
    </source>
</reference>